<dbReference type="Proteomes" id="UP000677228">
    <property type="component" value="Unassembled WGS sequence"/>
</dbReference>
<comment type="caution">
    <text evidence="4">The sequence shown here is derived from an EMBL/GenBank/DDBJ whole genome shotgun (WGS) entry which is preliminary data.</text>
</comment>
<evidence type="ECO:0000256" key="1">
    <source>
        <dbReference type="SAM" id="MobiDB-lite"/>
    </source>
</evidence>
<proteinExistence type="predicted"/>
<feature type="signal peptide" evidence="2">
    <location>
        <begin position="1"/>
        <end position="19"/>
    </location>
</feature>
<evidence type="ECO:0000313" key="3">
    <source>
        <dbReference type="EMBL" id="CAF1250498.1"/>
    </source>
</evidence>
<feature type="compositionally biased region" description="Basic and acidic residues" evidence="1">
    <location>
        <begin position="85"/>
        <end position="96"/>
    </location>
</feature>
<evidence type="ECO:0000313" key="5">
    <source>
        <dbReference type="Proteomes" id="UP000682733"/>
    </source>
</evidence>
<accession>A0A8S2PNL4</accession>
<evidence type="ECO:0000313" key="4">
    <source>
        <dbReference type="EMBL" id="CAF4057974.1"/>
    </source>
</evidence>
<name>A0A8S2PNL4_9BILA</name>
<reference evidence="4" key="1">
    <citation type="submission" date="2021-02" db="EMBL/GenBank/DDBJ databases">
        <authorList>
            <person name="Nowell W R."/>
        </authorList>
    </citation>
    <scope>NUCLEOTIDE SEQUENCE</scope>
</reference>
<sequence length="112" mass="12246">MIIVFLLGVAVWKIHRVMSTRSTSILNHLSEIPTASSTIPMTGGDQTPLHVILDLLTASNKHPDGISSNQNVPEPDHSSASALAKHFDPSPQRQHDQLPLQLLVSLLTTQRQ</sequence>
<feature type="region of interest" description="Disordered" evidence="1">
    <location>
        <begin position="62"/>
        <end position="96"/>
    </location>
</feature>
<keyword evidence="2" id="KW-0732">Signal</keyword>
<protein>
    <submittedName>
        <fullName evidence="4">Uncharacterized protein</fullName>
    </submittedName>
</protein>
<organism evidence="4 5">
    <name type="scientific">Didymodactylos carnosus</name>
    <dbReference type="NCBI Taxonomy" id="1234261"/>
    <lineage>
        <taxon>Eukaryota</taxon>
        <taxon>Metazoa</taxon>
        <taxon>Spiralia</taxon>
        <taxon>Gnathifera</taxon>
        <taxon>Rotifera</taxon>
        <taxon>Eurotatoria</taxon>
        <taxon>Bdelloidea</taxon>
        <taxon>Philodinida</taxon>
        <taxon>Philodinidae</taxon>
        <taxon>Didymodactylos</taxon>
    </lineage>
</organism>
<feature type="chain" id="PRO_5036273744" evidence="2">
    <location>
        <begin position="20"/>
        <end position="112"/>
    </location>
</feature>
<dbReference type="AlphaFoldDB" id="A0A8S2PNL4"/>
<dbReference type="EMBL" id="CAJOBA010038276">
    <property type="protein sequence ID" value="CAF4057974.1"/>
    <property type="molecule type" value="Genomic_DNA"/>
</dbReference>
<evidence type="ECO:0000256" key="2">
    <source>
        <dbReference type="SAM" id="SignalP"/>
    </source>
</evidence>
<dbReference type="Proteomes" id="UP000682733">
    <property type="component" value="Unassembled WGS sequence"/>
</dbReference>
<gene>
    <name evidence="3" type="ORF">OVA965_LOCUS26254</name>
    <name evidence="4" type="ORF">TMI583_LOCUS26995</name>
</gene>
<dbReference type="EMBL" id="CAJNOK010016721">
    <property type="protein sequence ID" value="CAF1250498.1"/>
    <property type="molecule type" value="Genomic_DNA"/>
</dbReference>